<evidence type="ECO:0000313" key="2">
    <source>
        <dbReference type="Proteomes" id="UP000275078"/>
    </source>
</evidence>
<reference evidence="1 2" key="1">
    <citation type="journal article" date="2018" name="Nat. Ecol. Evol.">
        <title>Pezizomycetes genomes reveal the molecular basis of ectomycorrhizal truffle lifestyle.</title>
        <authorList>
            <person name="Murat C."/>
            <person name="Payen T."/>
            <person name="Noel B."/>
            <person name="Kuo A."/>
            <person name="Morin E."/>
            <person name="Chen J."/>
            <person name="Kohler A."/>
            <person name="Krizsan K."/>
            <person name="Balestrini R."/>
            <person name="Da Silva C."/>
            <person name="Montanini B."/>
            <person name="Hainaut M."/>
            <person name="Levati E."/>
            <person name="Barry K.W."/>
            <person name="Belfiori B."/>
            <person name="Cichocki N."/>
            <person name="Clum A."/>
            <person name="Dockter R.B."/>
            <person name="Fauchery L."/>
            <person name="Guy J."/>
            <person name="Iotti M."/>
            <person name="Le Tacon F."/>
            <person name="Lindquist E.A."/>
            <person name="Lipzen A."/>
            <person name="Malagnac F."/>
            <person name="Mello A."/>
            <person name="Molinier V."/>
            <person name="Miyauchi S."/>
            <person name="Poulain J."/>
            <person name="Riccioni C."/>
            <person name="Rubini A."/>
            <person name="Sitrit Y."/>
            <person name="Splivallo R."/>
            <person name="Traeger S."/>
            <person name="Wang M."/>
            <person name="Zifcakova L."/>
            <person name="Wipf D."/>
            <person name="Zambonelli A."/>
            <person name="Paolocci F."/>
            <person name="Nowrousian M."/>
            <person name="Ottonello S."/>
            <person name="Baldrian P."/>
            <person name="Spatafora J.W."/>
            <person name="Henrissat B."/>
            <person name="Nagy L.G."/>
            <person name="Aury J.M."/>
            <person name="Wincker P."/>
            <person name="Grigoriev I.V."/>
            <person name="Bonfante P."/>
            <person name="Martin F.M."/>
        </authorList>
    </citation>
    <scope>NUCLEOTIDE SEQUENCE [LARGE SCALE GENOMIC DNA]</scope>
    <source>
        <strain evidence="1 2">RN42</strain>
    </source>
</reference>
<sequence>MGLIASQSTPAPDYVDLLFSHYHDSQDGLIDLSGSQFRTPSLYGRYDHNSYTRKSHPESILSALRLILPFSDRWNPTIHKKGLSSSTRIIPPPFHQIVAEYLLFYLEHLRPYLQSTLEELAADGLIPSGWGVDKMDSVYIESCMATLGSDNMIARYNAGLLREGQIRLIGETYRGLINDIRLLMREEDGLEKGERLEELLERVYMCKGMVGFLGGIRSERMEVLVGRYLDADATKVDAVHLGDEDGDIIIAKLVRRVTLEKVYETAREIKEGKKPWDTRYQHILNLSLRGRYLHEVKYL</sequence>
<dbReference type="AlphaFoldDB" id="A0A3N4I0M4"/>
<proteinExistence type="predicted"/>
<accession>A0A3N4I0M4</accession>
<name>A0A3N4I0M4_ASCIM</name>
<dbReference type="Proteomes" id="UP000275078">
    <property type="component" value="Unassembled WGS sequence"/>
</dbReference>
<dbReference type="EMBL" id="ML119764">
    <property type="protein sequence ID" value="RPA75424.1"/>
    <property type="molecule type" value="Genomic_DNA"/>
</dbReference>
<organism evidence="1 2">
    <name type="scientific">Ascobolus immersus RN42</name>
    <dbReference type="NCBI Taxonomy" id="1160509"/>
    <lineage>
        <taxon>Eukaryota</taxon>
        <taxon>Fungi</taxon>
        <taxon>Dikarya</taxon>
        <taxon>Ascomycota</taxon>
        <taxon>Pezizomycotina</taxon>
        <taxon>Pezizomycetes</taxon>
        <taxon>Pezizales</taxon>
        <taxon>Ascobolaceae</taxon>
        <taxon>Ascobolus</taxon>
    </lineage>
</organism>
<keyword evidence="2" id="KW-1185">Reference proteome</keyword>
<gene>
    <name evidence="1" type="ORF">BJ508DRAFT_418162</name>
</gene>
<protein>
    <submittedName>
        <fullName evidence="1">Uncharacterized protein</fullName>
    </submittedName>
</protein>
<evidence type="ECO:0000313" key="1">
    <source>
        <dbReference type="EMBL" id="RPA75424.1"/>
    </source>
</evidence>